<organism evidence="2 3">
    <name type="scientific">Granulosicoccus antarcticus IMCC3135</name>
    <dbReference type="NCBI Taxonomy" id="1192854"/>
    <lineage>
        <taxon>Bacteria</taxon>
        <taxon>Pseudomonadati</taxon>
        <taxon>Pseudomonadota</taxon>
        <taxon>Gammaproteobacteria</taxon>
        <taxon>Chromatiales</taxon>
        <taxon>Granulosicoccaceae</taxon>
        <taxon>Granulosicoccus</taxon>
    </lineage>
</organism>
<reference evidence="2 3" key="1">
    <citation type="submission" date="2016-12" db="EMBL/GenBank/DDBJ databases">
        <authorList>
            <person name="Song W.-J."/>
            <person name="Kurnit D.M."/>
        </authorList>
    </citation>
    <scope>NUCLEOTIDE SEQUENCE [LARGE SCALE GENOMIC DNA]</scope>
    <source>
        <strain evidence="2 3">IMCC3135</strain>
    </source>
</reference>
<keyword evidence="1" id="KW-0812">Transmembrane</keyword>
<sequence length="101" mass="11037">MDERAMIDLSTWPLTATLPICFLGGMILGYGYFRALQETTNLLVSQRPLPWILGLTLMRMGLLGAGFYLAAQAGAYALLAALAGVLLSKALLLRRINRKQP</sequence>
<keyword evidence="3" id="KW-1185">Reference proteome</keyword>
<protein>
    <recommendedName>
        <fullName evidence="4">N-ATPase, AtpR subunit</fullName>
    </recommendedName>
</protein>
<accession>A0A2Z2NTX6</accession>
<evidence type="ECO:0000313" key="3">
    <source>
        <dbReference type="Proteomes" id="UP000250079"/>
    </source>
</evidence>
<dbReference type="Pfam" id="PF12966">
    <property type="entry name" value="AtpR"/>
    <property type="match status" value="1"/>
</dbReference>
<feature type="transmembrane region" description="Helical" evidence="1">
    <location>
        <begin position="49"/>
        <end position="69"/>
    </location>
</feature>
<keyword evidence="1" id="KW-1133">Transmembrane helix</keyword>
<gene>
    <name evidence="2" type="ORF">IMCC3135_23450</name>
</gene>
<dbReference type="AlphaFoldDB" id="A0A2Z2NTX6"/>
<keyword evidence="1" id="KW-0472">Membrane</keyword>
<feature type="transmembrane region" description="Helical" evidence="1">
    <location>
        <begin position="75"/>
        <end position="93"/>
    </location>
</feature>
<evidence type="ECO:0008006" key="4">
    <source>
        <dbReference type="Google" id="ProtNLM"/>
    </source>
</evidence>
<evidence type="ECO:0000313" key="2">
    <source>
        <dbReference type="EMBL" id="ASJ74759.1"/>
    </source>
</evidence>
<feature type="transmembrane region" description="Helical" evidence="1">
    <location>
        <begin position="12"/>
        <end position="33"/>
    </location>
</feature>
<dbReference type="Proteomes" id="UP000250079">
    <property type="component" value="Chromosome"/>
</dbReference>
<dbReference type="EMBL" id="CP018632">
    <property type="protein sequence ID" value="ASJ74759.1"/>
    <property type="molecule type" value="Genomic_DNA"/>
</dbReference>
<dbReference type="InterPro" id="IPR017581">
    <property type="entry name" value="AtpR-like"/>
</dbReference>
<name>A0A2Z2NTX6_9GAMM</name>
<dbReference type="KEGG" id="gai:IMCC3135_23450"/>
<evidence type="ECO:0000256" key="1">
    <source>
        <dbReference type="SAM" id="Phobius"/>
    </source>
</evidence>
<proteinExistence type="predicted"/>